<dbReference type="Pfam" id="PF00201">
    <property type="entry name" value="UDPGT"/>
    <property type="match status" value="1"/>
</dbReference>
<feature type="compositionally biased region" description="Basic residues" evidence="2">
    <location>
        <begin position="336"/>
        <end position="348"/>
    </location>
</feature>
<dbReference type="InterPro" id="IPR002213">
    <property type="entry name" value="UDP_glucos_trans"/>
</dbReference>
<dbReference type="InParanoid" id="A0A061G704"/>
<evidence type="ECO:0000313" key="4">
    <source>
        <dbReference type="Proteomes" id="UP000026915"/>
    </source>
</evidence>
<dbReference type="HOGENOM" id="CLU_001724_3_0_1"/>
<organism evidence="3 4">
    <name type="scientific">Theobroma cacao</name>
    <name type="common">Cacao</name>
    <name type="synonym">Cocoa</name>
    <dbReference type="NCBI Taxonomy" id="3641"/>
    <lineage>
        <taxon>Eukaryota</taxon>
        <taxon>Viridiplantae</taxon>
        <taxon>Streptophyta</taxon>
        <taxon>Embryophyta</taxon>
        <taxon>Tracheophyta</taxon>
        <taxon>Spermatophyta</taxon>
        <taxon>Magnoliopsida</taxon>
        <taxon>eudicotyledons</taxon>
        <taxon>Gunneridae</taxon>
        <taxon>Pentapetalae</taxon>
        <taxon>rosids</taxon>
        <taxon>malvids</taxon>
        <taxon>Malvales</taxon>
        <taxon>Malvaceae</taxon>
        <taxon>Byttnerioideae</taxon>
        <taxon>Theobroma</taxon>
    </lineage>
</organism>
<gene>
    <name evidence="3" type="ORF">TCM_016420</name>
</gene>
<keyword evidence="4" id="KW-1185">Reference proteome</keyword>
<feature type="compositionally biased region" description="Basic and acidic residues" evidence="2">
    <location>
        <begin position="322"/>
        <end position="335"/>
    </location>
</feature>
<feature type="region of interest" description="Disordered" evidence="2">
    <location>
        <begin position="320"/>
        <end position="348"/>
    </location>
</feature>
<dbReference type="CDD" id="cd09272">
    <property type="entry name" value="RNase_HI_RT_Ty1"/>
    <property type="match status" value="1"/>
</dbReference>
<dbReference type="PANTHER" id="PTHR48045">
    <property type="entry name" value="UDP-GLYCOSYLTRANSFERASE 72B1"/>
    <property type="match status" value="1"/>
</dbReference>
<evidence type="ECO:0000256" key="1">
    <source>
        <dbReference type="ARBA" id="ARBA00022679"/>
    </source>
</evidence>
<proteinExistence type="predicted"/>
<dbReference type="EMBL" id="CM001881">
    <property type="protein sequence ID" value="EOY24972.1"/>
    <property type="molecule type" value="Genomic_DNA"/>
</dbReference>
<dbReference type="eggNOG" id="KOG0017">
    <property type="taxonomic scope" value="Eukaryota"/>
</dbReference>
<protein>
    <submittedName>
        <fullName evidence="3">UDP-glucosyltransferase, putative</fullName>
    </submittedName>
</protein>
<dbReference type="PANTHER" id="PTHR48045:SF12">
    <property type="entry name" value="GLYCOSYLTRANSFERASE"/>
    <property type="match status" value="1"/>
</dbReference>
<sequence length="527" mass="59639">MGNSQEPSFHVAMVPTPGMGYLIPLVEFAKRLVHQYHNFEVTIIVPDDGSPMKYQRQLLQALPKSISSIFLPLMSFDDLPKDVRMETRILLSLVRSLPALKGSLKLDEMFSCEYRDLPEPIKLPGCVSFHRSDIPDPAQDKKNVAYQRTIQLFRRYPLAAGIIVNSFMDLEQNAFRALMEDEIGLPKVYPVGPLIQTSSIKEVNGSNNCLRWLDVEPHGSVVYVCFGSGGTLFYEQMNELPLGLKMSGQRFLWVMKSLIEKATNATYLLELMLACVCRDERMQTTNKVRLLDENILGKIVMKKVFENALSAKFKGKVMFETTPRKEPGESREKEKRSHQHNKSQLRKNKFQICSHKQGTVAQTTVAAEYMVAVIAANQATWIRKVPLHFGMPQTKPTELFVVNKSTITVAKNTVFYGRTKHISVKYYLSSDAKKCGEMLIPHFSFEEQFTNMLTKSLKSVKDPFHFLPNGFLDRTKGIGVVVQSWAPQIEILRHGSTGGFLTHCGWNSTLEAIVHGVPLIAWPLHAE</sequence>
<reference evidence="3 4" key="1">
    <citation type="journal article" date="2013" name="Genome Biol.">
        <title>The genome sequence of the most widely cultivated cacao type and its use to identify candidate genes regulating pod color.</title>
        <authorList>
            <person name="Motamayor J.C."/>
            <person name="Mockaitis K."/>
            <person name="Schmutz J."/>
            <person name="Haiminen N."/>
            <person name="Iii D.L."/>
            <person name="Cornejo O."/>
            <person name="Findley S.D."/>
            <person name="Zheng P."/>
            <person name="Utro F."/>
            <person name="Royaert S."/>
            <person name="Saski C."/>
            <person name="Jenkins J."/>
            <person name="Podicheti R."/>
            <person name="Zhao M."/>
            <person name="Scheffler B.E."/>
            <person name="Stack J.C."/>
            <person name="Feltus F.A."/>
            <person name="Mustiga G.M."/>
            <person name="Amores F."/>
            <person name="Phillips W."/>
            <person name="Marelli J.P."/>
            <person name="May G.D."/>
            <person name="Shapiro H."/>
            <person name="Ma J."/>
            <person name="Bustamante C.D."/>
            <person name="Schnell R.J."/>
            <person name="Main D."/>
            <person name="Gilbert D."/>
            <person name="Parida L."/>
            <person name="Kuhn D.N."/>
        </authorList>
    </citation>
    <scope>NUCLEOTIDE SEQUENCE [LARGE SCALE GENOMIC DNA]</scope>
    <source>
        <strain evidence="4">cv. Matina 1-6</strain>
    </source>
</reference>
<evidence type="ECO:0000313" key="3">
    <source>
        <dbReference type="EMBL" id="EOY24972.1"/>
    </source>
</evidence>
<dbReference type="Proteomes" id="UP000026915">
    <property type="component" value="Chromosome 3"/>
</dbReference>
<evidence type="ECO:0000256" key="2">
    <source>
        <dbReference type="SAM" id="MobiDB-lite"/>
    </source>
</evidence>
<keyword evidence="1" id="KW-0808">Transferase</keyword>
<name>A0A061G704_THECC</name>
<dbReference type="Gene3D" id="3.40.50.2000">
    <property type="entry name" value="Glycogen Phosphorylase B"/>
    <property type="match status" value="4"/>
</dbReference>
<dbReference type="AlphaFoldDB" id="A0A061G704"/>
<accession>A0A061G704</accession>
<dbReference type="SUPFAM" id="SSF53756">
    <property type="entry name" value="UDP-Glycosyltransferase/glycogen phosphorylase"/>
    <property type="match status" value="2"/>
</dbReference>
<dbReference type="OMA" id="PPNAKME"/>
<dbReference type="Gramene" id="EOY24972">
    <property type="protein sequence ID" value="EOY24972"/>
    <property type="gene ID" value="TCM_016420"/>
</dbReference>
<dbReference type="GO" id="GO:0008194">
    <property type="term" value="F:UDP-glycosyltransferase activity"/>
    <property type="evidence" value="ECO:0000318"/>
    <property type="project" value="GO_Central"/>
</dbReference>
<dbReference type="eggNOG" id="KOG1192">
    <property type="taxonomic scope" value="Eukaryota"/>
</dbReference>